<evidence type="ECO:0000313" key="2">
    <source>
        <dbReference type="EMBL" id="GAE95373.1"/>
    </source>
</evidence>
<gene>
    <name evidence="2" type="ORF">JCM21714_4605</name>
</gene>
<keyword evidence="3" id="KW-1185">Reference proteome</keyword>
<dbReference type="eggNOG" id="COG3711">
    <property type="taxonomic scope" value="Bacteria"/>
</dbReference>
<comment type="caution">
    <text evidence="2">The sequence shown here is derived from an EMBL/GenBank/DDBJ whole genome shotgun (WGS) entry which is preliminary data.</text>
</comment>
<dbReference type="SMART" id="SM01061">
    <property type="entry name" value="CAT_RBD"/>
    <property type="match status" value="1"/>
</dbReference>
<dbReference type="Proteomes" id="UP000019102">
    <property type="component" value="Unassembled WGS sequence"/>
</dbReference>
<evidence type="ECO:0000313" key="3">
    <source>
        <dbReference type="Proteomes" id="UP000019102"/>
    </source>
</evidence>
<protein>
    <submittedName>
        <fullName evidence="2">Beta-glucoside bgl operon antiterminator</fullName>
    </submittedName>
</protein>
<dbReference type="GO" id="GO:0003723">
    <property type="term" value="F:RNA binding"/>
    <property type="evidence" value="ECO:0007669"/>
    <property type="project" value="InterPro"/>
</dbReference>
<accession>W4VQU5</accession>
<dbReference type="SUPFAM" id="SSF50151">
    <property type="entry name" value="SacY-like RNA-binding domain"/>
    <property type="match status" value="1"/>
</dbReference>
<dbReference type="Gene3D" id="2.30.24.10">
    <property type="entry name" value="CAT RNA-binding domain"/>
    <property type="match status" value="1"/>
</dbReference>
<dbReference type="EMBL" id="BAVS01000053">
    <property type="protein sequence ID" value="GAE95373.1"/>
    <property type="molecule type" value="Genomic_DNA"/>
</dbReference>
<dbReference type="InterPro" id="IPR036650">
    <property type="entry name" value="CAT_RNA-bd_dom_sf"/>
</dbReference>
<name>W4VQU5_9BACI</name>
<reference evidence="2 3" key="1">
    <citation type="journal article" date="2014" name="Genome Announc.">
        <title>Draft Genome Sequence of the Boron-Tolerant and Moderately Halotolerant Bacterium Gracilibacillus boraciitolerans JCM 21714T.</title>
        <authorList>
            <person name="Ahmed I."/>
            <person name="Oshima K."/>
            <person name="Suda W."/>
            <person name="Kitamura K."/>
            <person name="Iida T."/>
            <person name="Ohmori Y."/>
            <person name="Fujiwara T."/>
            <person name="Hattori M."/>
            <person name="Ohkuma M."/>
        </authorList>
    </citation>
    <scope>NUCLEOTIDE SEQUENCE [LARGE SCALE GENOMIC DNA]</scope>
    <source>
        <strain evidence="2 3">JCM 21714</strain>
    </source>
</reference>
<sequence length="43" mass="4795">MDIKKVLNNNVVVTLNEHNQEMVVMGKGLAFQKKVGQPIDDAK</sequence>
<feature type="domain" description="CAT RNA-binding" evidence="1">
    <location>
        <begin position="1"/>
        <end position="43"/>
    </location>
</feature>
<dbReference type="InterPro" id="IPR004341">
    <property type="entry name" value="CAT_RNA-bd_dom"/>
</dbReference>
<organism evidence="2 3">
    <name type="scientific">Gracilibacillus boraciitolerans JCM 21714</name>
    <dbReference type="NCBI Taxonomy" id="1298598"/>
    <lineage>
        <taxon>Bacteria</taxon>
        <taxon>Bacillati</taxon>
        <taxon>Bacillota</taxon>
        <taxon>Bacilli</taxon>
        <taxon>Bacillales</taxon>
        <taxon>Bacillaceae</taxon>
        <taxon>Gracilibacillus</taxon>
    </lineage>
</organism>
<dbReference type="STRING" id="1298598.JCM21714_4605"/>
<proteinExistence type="predicted"/>
<evidence type="ECO:0000259" key="1">
    <source>
        <dbReference type="SMART" id="SM01061"/>
    </source>
</evidence>
<dbReference type="AlphaFoldDB" id="W4VQU5"/>
<dbReference type="Pfam" id="PF03123">
    <property type="entry name" value="CAT_RBD"/>
    <property type="match status" value="1"/>
</dbReference>